<evidence type="ECO:0000259" key="15">
    <source>
        <dbReference type="Pfam" id="PF16177"/>
    </source>
</evidence>
<feature type="domain" description="AMP-binding enzyme C-terminal" evidence="14">
    <location>
        <begin position="539"/>
        <end position="620"/>
    </location>
</feature>
<dbReference type="Gene3D" id="3.40.50.12780">
    <property type="entry name" value="N-terminal domain of ligase-like"/>
    <property type="match status" value="1"/>
</dbReference>
<accession>A0A286UF77</accession>
<dbReference type="InterPro" id="IPR045851">
    <property type="entry name" value="AMP-bd_C_sf"/>
</dbReference>
<dbReference type="InterPro" id="IPR042099">
    <property type="entry name" value="ANL_N_sf"/>
</dbReference>
<feature type="domain" description="Acetyl-coenzyme A synthetase N-terminal" evidence="15">
    <location>
        <begin position="36"/>
        <end position="89"/>
    </location>
</feature>
<dbReference type="AlphaFoldDB" id="A0A286UF77"/>
<evidence type="ECO:0000256" key="6">
    <source>
        <dbReference type="ARBA" id="ARBA00022692"/>
    </source>
</evidence>
<dbReference type="Pfam" id="PF13193">
    <property type="entry name" value="AMP-binding_C"/>
    <property type="match status" value="1"/>
</dbReference>
<keyword evidence="7" id="KW-0547">Nucleotide-binding</keyword>
<dbReference type="Pfam" id="PF16177">
    <property type="entry name" value="ACAS_N"/>
    <property type="match status" value="1"/>
</dbReference>
<dbReference type="OrthoDB" id="1706066at2759"/>
<feature type="transmembrane region" description="Helical" evidence="12">
    <location>
        <begin position="880"/>
        <end position="905"/>
    </location>
</feature>
<keyword evidence="17" id="KW-1185">Reference proteome</keyword>
<dbReference type="STRING" id="2282107.A0A286UF77"/>
<dbReference type="PROSITE" id="PS00455">
    <property type="entry name" value="AMP_BINDING"/>
    <property type="match status" value="1"/>
</dbReference>
<dbReference type="Pfam" id="PF00501">
    <property type="entry name" value="AMP-binding"/>
    <property type="match status" value="1"/>
</dbReference>
<evidence type="ECO:0000256" key="7">
    <source>
        <dbReference type="ARBA" id="ARBA00022741"/>
    </source>
</evidence>
<feature type="region of interest" description="Disordered" evidence="11">
    <location>
        <begin position="1"/>
        <end position="44"/>
    </location>
</feature>
<organism evidence="16 17">
    <name type="scientific">Pyrrhoderma noxium</name>
    <dbReference type="NCBI Taxonomy" id="2282107"/>
    <lineage>
        <taxon>Eukaryota</taxon>
        <taxon>Fungi</taxon>
        <taxon>Dikarya</taxon>
        <taxon>Basidiomycota</taxon>
        <taxon>Agaricomycotina</taxon>
        <taxon>Agaricomycetes</taxon>
        <taxon>Hymenochaetales</taxon>
        <taxon>Hymenochaetaceae</taxon>
        <taxon>Pyrrhoderma</taxon>
    </lineage>
</organism>
<evidence type="ECO:0000256" key="5">
    <source>
        <dbReference type="ARBA" id="ARBA00022598"/>
    </source>
</evidence>
<keyword evidence="6 12" id="KW-0812">Transmembrane</keyword>
<feature type="domain" description="AMP-dependent synthetase/ligase" evidence="13">
    <location>
        <begin position="91"/>
        <end position="478"/>
    </location>
</feature>
<protein>
    <recommendedName>
        <fullName evidence="4">acetate--CoA ligase</fullName>
        <ecNumber evidence="4">6.2.1.1</ecNumber>
    </recommendedName>
</protein>
<sequence>MAEHEHASTHPVAPRLRNGPKTPHVGPTKDHYHEHHSQTVGEHSDKWWEKTAKEMLYWDRPFKTVRSGSFENGDIVWFPEGGLNASYNCVDRWAYQHPDKTAIIYEADEPGEGCLVTYGELFREVCRIANVLKQFGVKKGDTVSIYLPMTWHAAAAFLACARIGAVHSVVFAGFSAESLRDRVRDCASRVLITTDEGRRGGKTIATKAIVDAALKECPSVEHVLVLRRTGKPVPWTEGRDKWWHEETSRVQAYCPPEIMSAEDPLFILYTSGSTGKPKGVVHTTGGYLLGAALTVKYVFDVHPDDKFACMADIGWITGHTYIVYGPLANGVTTTVFESTPVYPTPSRYWQHVQEHKITQFYSAPTAIRLLRRLGHHHVAGHDLSSLRVLGSVGEPINPEAWHWYNEHVGRGECAIVDTFWQTETGSIVITPFPGAIETKPGAATVPFFGIEPVILDPTSGEVLEGNNVEGVLVIKNPWPSLARTVYGDHKRYLETYMRPYPGYYFTGDGAARDKDGYIWIKGRVDDVINVSGHRLSTAEIESALILHTGVAETAVIGTADELTGQAVYAFVTLKPDFTQAGDEASLSRELTLQVRKVIGPFAAPKKVFVVADLPKTRSGKIMRRVLRKIVAGEGDQLGDLSTLADPSVLNSQHAIVYFIYSYLIIYGSPSVPLPRRENNASDINTNSNQPPLWAVEAVAPEVTDAPLPAKCDRHSNNREGICCKELKGDDERSLVDPDVVRDVIIGLSDGLTVPFALTAGLSSLGESRLVVLGGVAELIAGAISMGVGGFLASQSERDHYRYLQKQTSARVLRSCAGEMEREVHTVLGPVGVDETLSRKVAQNLLNVEMDVSHQGNGDVGITAFLLKFGENLEEVPTKRLYVSAFTIGMGYLLGGLIPLLPYFFISRAHVALLYSALVTGITLLVFGVIKTHVSGAQGGFKGYIWGAVRIRRRSLLLFDCSYLRVG</sequence>
<feature type="transmembrane region" description="Helical" evidence="12">
    <location>
        <begin position="911"/>
        <end position="929"/>
    </location>
</feature>
<dbReference type="PANTHER" id="PTHR24095">
    <property type="entry name" value="ACETYL-COENZYME A SYNTHETASE"/>
    <property type="match status" value="1"/>
</dbReference>
<dbReference type="GO" id="GO:0012505">
    <property type="term" value="C:endomembrane system"/>
    <property type="evidence" value="ECO:0007669"/>
    <property type="project" value="UniProtKB-SubCell"/>
</dbReference>
<evidence type="ECO:0000256" key="4">
    <source>
        <dbReference type="ARBA" id="ARBA00013275"/>
    </source>
</evidence>
<evidence type="ECO:0000256" key="2">
    <source>
        <dbReference type="ARBA" id="ARBA00006432"/>
    </source>
</evidence>
<dbReference type="GO" id="GO:0003987">
    <property type="term" value="F:acetate-CoA ligase activity"/>
    <property type="evidence" value="ECO:0007669"/>
    <property type="project" value="UniProtKB-EC"/>
</dbReference>
<dbReference type="InterPro" id="IPR032387">
    <property type="entry name" value="ACAS_N"/>
</dbReference>
<evidence type="ECO:0000256" key="12">
    <source>
        <dbReference type="SAM" id="Phobius"/>
    </source>
</evidence>
<keyword evidence="9 12" id="KW-1133">Transmembrane helix</keyword>
<dbReference type="GO" id="GO:0019427">
    <property type="term" value="P:acetyl-CoA biosynthetic process from acetate"/>
    <property type="evidence" value="ECO:0007669"/>
    <property type="project" value="InterPro"/>
</dbReference>
<keyword evidence="10 12" id="KW-0472">Membrane</keyword>
<evidence type="ECO:0000313" key="17">
    <source>
        <dbReference type="Proteomes" id="UP000217199"/>
    </source>
</evidence>
<proteinExistence type="inferred from homology"/>
<dbReference type="GO" id="GO:0005384">
    <property type="term" value="F:manganese ion transmembrane transporter activity"/>
    <property type="evidence" value="ECO:0007669"/>
    <property type="project" value="InterPro"/>
</dbReference>
<dbReference type="InterPro" id="IPR000873">
    <property type="entry name" value="AMP-dep_synth/lig_dom"/>
</dbReference>
<evidence type="ECO:0000313" key="16">
    <source>
        <dbReference type="EMBL" id="PAV18227.1"/>
    </source>
</evidence>
<evidence type="ECO:0000259" key="14">
    <source>
        <dbReference type="Pfam" id="PF13193"/>
    </source>
</evidence>
<gene>
    <name evidence="16" type="ORF">PNOK_0671300</name>
</gene>
<keyword evidence="5" id="KW-0436">Ligase</keyword>
<dbReference type="GO" id="GO:0005829">
    <property type="term" value="C:cytosol"/>
    <property type="evidence" value="ECO:0007669"/>
    <property type="project" value="TreeGrafter"/>
</dbReference>
<dbReference type="InterPro" id="IPR008217">
    <property type="entry name" value="Ccc1_fam"/>
</dbReference>
<dbReference type="PANTHER" id="PTHR24095:SF14">
    <property type="entry name" value="ACETYL-COENZYME A SYNTHETASE 1"/>
    <property type="match status" value="1"/>
</dbReference>
<dbReference type="NCBIfam" id="NF001208">
    <property type="entry name" value="PRK00174.1"/>
    <property type="match status" value="1"/>
</dbReference>
<dbReference type="CDD" id="cd05966">
    <property type="entry name" value="ACS"/>
    <property type="match status" value="1"/>
</dbReference>
<dbReference type="FunCoup" id="A0A286UF77">
    <property type="interactions" value="423"/>
</dbReference>
<reference evidence="16 17" key="1">
    <citation type="journal article" date="2017" name="Mol. Ecol.">
        <title>Comparative and population genomic landscape of Phellinus noxius: A hypervariable fungus causing root rot in trees.</title>
        <authorList>
            <person name="Chung C.L."/>
            <person name="Lee T.J."/>
            <person name="Akiba M."/>
            <person name="Lee H.H."/>
            <person name="Kuo T.H."/>
            <person name="Liu D."/>
            <person name="Ke H.M."/>
            <person name="Yokoi T."/>
            <person name="Roa M.B."/>
            <person name="Lu M.J."/>
            <person name="Chang Y.Y."/>
            <person name="Ann P.J."/>
            <person name="Tsai J.N."/>
            <person name="Chen C.Y."/>
            <person name="Tzean S.S."/>
            <person name="Ota Y."/>
            <person name="Hattori T."/>
            <person name="Sahashi N."/>
            <person name="Liou R.F."/>
            <person name="Kikuchi T."/>
            <person name="Tsai I.J."/>
        </authorList>
    </citation>
    <scope>NUCLEOTIDE SEQUENCE [LARGE SCALE GENOMIC DNA]</scope>
    <source>
        <strain evidence="16 17">FFPRI411160</strain>
    </source>
</reference>
<comment type="caution">
    <text evidence="16">The sequence shown here is derived from an EMBL/GenBank/DDBJ whole genome shotgun (WGS) entry which is preliminary data.</text>
</comment>
<comment type="similarity">
    <text evidence="2">Belongs to the ATP-dependent AMP-binding enzyme family.</text>
</comment>
<dbReference type="SUPFAM" id="SSF56801">
    <property type="entry name" value="Acetyl-CoA synthetase-like"/>
    <property type="match status" value="1"/>
</dbReference>
<evidence type="ECO:0000256" key="10">
    <source>
        <dbReference type="ARBA" id="ARBA00023136"/>
    </source>
</evidence>
<evidence type="ECO:0000256" key="1">
    <source>
        <dbReference type="ARBA" id="ARBA00004127"/>
    </source>
</evidence>
<dbReference type="GO" id="GO:0030026">
    <property type="term" value="P:intracellular manganese ion homeostasis"/>
    <property type="evidence" value="ECO:0007669"/>
    <property type="project" value="InterPro"/>
</dbReference>
<dbReference type="GO" id="GO:0016208">
    <property type="term" value="F:AMP binding"/>
    <property type="evidence" value="ECO:0007669"/>
    <property type="project" value="InterPro"/>
</dbReference>
<comment type="similarity">
    <text evidence="3">Belongs to the CCC1 family.</text>
</comment>
<feature type="transmembrane region" description="Helical" evidence="12">
    <location>
        <begin position="769"/>
        <end position="792"/>
    </location>
</feature>
<evidence type="ECO:0000256" key="9">
    <source>
        <dbReference type="ARBA" id="ARBA00022989"/>
    </source>
</evidence>
<evidence type="ECO:0000256" key="8">
    <source>
        <dbReference type="ARBA" id="ARBA00022840"/>
    </source>
</evidence>
<dbReference type="InParanoid" id="A0A286UF77"/>
<feature type="compositionally biased region" description="Basic and acidic residues" evidence="11">
    <location>
        <begin position="27"/>
        <end position="44"/>
    </location>
</feature>
<dbReference type="EMBL" id="NBII01000006">
    <property type="protein sequence ID" value="PAV18227.1"/>
    <property type="molecule type" value="Genomic_DNA"/>
</dbReference>
<dbReference type="Pfam" id="PF01988">
    <property type="entry name" value="VIT1"/>
    <property type="match status" value="1"/>
</dbReference>
<dbReference type="InterPro" id="IPR020845">
    <property type="entry name" value="AMP-binding_CS"/>
</dbReference>
<dbReference type="InterPro" id="IPR025110">
    <property type="entry name" value="AMP-bd_C"/>
</dbReference>
<dbReference type="EC" id="6.2.1.1" evidence="4"/>
<dbReference type="Proteomes" id="UP000217199">
    <property type="component" value="Unassembled WGS sequence"/>
</dbReference>
<dbReference type="NCBIfam" id="TIGR02188">
    <property type="entry name" value="Ac_CoA_lig_AcsA"/>
    <property type="match status" value="1"/>
</dbReference>
<dbReference type="Gene3D" id="3.30.300.30">
    <property type="match status" value="1"/>
</dbReference>
<dbReference type="FunFam" id="3.40.50.12780:FF:000001">
    <property type="entry name" value="Acetyl-coenzyme A synthetase"/>
    <property type="match status" value="1"/>
</dbReference>
<dbReference type="GO" id="GO:0005524">
    <property type="term" value="F:ATP binding"/>
    <property type="evidence" value="ECO:0007669"/>
    <property type="project" value="UniProtKB-KW"/>
</dbReference>
<evidence type="ECO:0000256" key="11">
    <source>
        <dbReference type="SAM" id="MobiDB-lite"/>
    </source>
</evidence>
<evidence type="ECO:0000256" key="3">
    <source>
        <dbReference type="ARBA" id="ARBA00007049"/>
    </source>
</evidence>
<dbReference type="InterPro" id="IPR011904">
    <property type="entry name" value="Ac_CoA_lig"/>
</dbReference>
<comment type="subcellular location">
    <subcellularLocation>
        <location evidence="1">Endomembrane system</location>
        <topology evidence="1">Multi-pass membrane protein</topology>
    </subcellularLocation>
</comment>
<evidence type="ECO:0000259" key="13">
    <source>
        <dbReference type="Pfam" id="PF00501"/>
    </source>
</evidence>
<name>A0A286UF77_9AGAM</name>
<dbReference type="CDD" id="cd02435">
    <property type="entry name" value="CCC1"/>
    <property type="match status" value="1"/>
</dbReference>
<keyword evidence="8" id="KW-0067">ATP-binding</keyword>